<organism evidence="2">
    <name type="scientific">Zea mays</name>
    <name type="common">Maize</name>
    <dbReference type="NCBI Taxonomy" id="4577"/>
    <lineage>
        <taxon>Eukaryota</taxon>
        <taxon>Viridiplantae</taxon>
        <taxon>Streptophyta</taxon>
        <taxon>Embryophyta</taxon>
        <taxon>Tracheophyta</taxon>
        <taxon>Spermatophyta</taxon>
        <taxon>Magnoliopsida</taxon>
        <taxon>Liliopsida</taxon>
        <taxon>Poales</taxon>
        <taxon>Poaceae</taxon>
        <taxon>PACMAD clade</taxon>
        <taxon>Panicoideae</taxon>
        <taxon>Andropogonodae</taxon>
        <taxon>Andropogoneae</taxon>
        <taxon>Tripsacinae</taxon>
        <taxon>Zea</taxon>
    </lineage>
</organism>
<name>C0HE90_MAIZE</name>
<sequence>MAEAHKLDRARGMKEGSQRRKPHLAIRRGRPLRDVPRLRLGDSDDHAMQLRREDDLAAQARVLVELAVPGRAREHVPLLVGRWRQLVEPLLRDVDLALGGARVDILEAVGGRLDELRVGERAEECLPGEADDLAARPLEIDGEDAHDAIGDLGGRRGGRGGRRGGRGGGRGNCAERASERGVEVEREAAQDARRDRHG</sequence>
<accession>C0HE90</accession>
<protein>
    <submittedName>
        <fullName evidence="2">Uncharacterized protein</fullName>
    </submittedName>
</protein>
<proteinExistence type="evidence at transcript level"/>
<evidence type="ECO:0000313" key="2">
    <source>
        <dbReference type="EMBL" id="ACN25343.1"/>
    </source>
</evidence>
<feature type="compositionally biased region" description="Basic and acidic residues" evidence="1">
    <location>
        <begin position="1"/>
        <end position="18"/>
    </location>
</feature>
<feature type="compositionally biased region" description="Basic residues" evidence="1">
    <location>
        <begin position="156"/>
        <end position="165"/>
    </location>
</feature>
<reference evidence="2" key="1">
    <citation type="journal article" date="2009" name="PLoS Genet.">
        <title>Sequencing, mapping, and analysis of 27,455 maize full-length cDNAs.</title>
        <authorList>
            <person name="Soderlund C."/>
            <person name="Descour A."/>
            <person name="Kudrna D."/>
            <person name="Bomhoff M."/>
            <person name="Boyd L."/>
            <person name="Currie J."/>
            <person name="Angelova A."/>
            <person name="Collura K."/>
            <person name="Wissotski M."/>
            <person name="Ashley E."/>
            <person name="Morrow D."/>
            <person name="Fernandes J."/>
            <person name="Walbot V."/>
            <person name="Yu Y."/>
        </authorList>
    </citation>
    <scope>NUCLEOTIDE SEQUENCE</scope>
    <source>
        <strain evidence="2">B73</strain>
    </source>
</reference>
<evidence type="ECO:0000256" key="1">
    <source>
        <dbReference type="SAM" id="MobiDB-lite"/>
    </source>
</evidence>
<feature type="region of interest" description="Disordered" evidence="1">
    <location>
        <begin position="146"/>
        <end position="198"/>
    </location>
</feature>
<dbReference type="AlphaFoldDB" id="C0HE90"/>
<reference evidence="2" key="2">
    <citation type="submission" date="2012-06" db="EMBL/GenBank/DDBJ databases">
        <authorList>
            <person name="Yu Y."/>
            <person name="Currie J."/>
            <person name="Lomeli R."/>
            <person name="Angelova A."/>
            <person name="Collura K."/>
            <person name="Wissotski M."/>
            <person name="Campos D."/>
            <person name="Kudrna D."/>
            <person name="Golser W."/>
            <person name="Ashely E."/>
            <person name="Descour A."/>
            <person name="Fernandes J."/>
            <person name="Soderlund C."/>
            <person name="Walbot V."/>
        </authorList>
    </citation>
    <scope>NUCLEOTIDE SEQUENCE</scope>
    <source>
        <strain evidence="2">B73</strain>
    </source>
</reference>
<feature type="region of interest" description="Disordered" evidence="1">
    <location>
        <begin position="1"/>
        <end position="23"/>
    </location>
</feature>
<dbReference type="EMBL" id="BT060646">
    <property type="protein sequence ID" value="ACN25343.1"/>
    <property type="molecule type" value="mRNA"/>
</dbReference>
<dbReference type="ExpressionAtlas" id="C0HE90">
    <property type="expression patterns" value="baseline and differential"/>
</dbReference>
<feature type="compositionally biased region" description="Basic and acidic residues" evidence="1">
    <location>
        <begin position="176"/>
        <end position="198"/>
    </location>
</feature>